<sequence length="103" mass="11625">MLAKTVSDCVLCIDDVLLLETVRGGGYNCNLPLYSENCGRRCVQSLLSPLSLRYESEFPVLQCFWPLLGPLFWPLFQILFMPTMGKIIDLAEAFNTLTWGICT</sequence>
<protein>
    <submittedName>
        <fullName evidence="1">Uncharacterized protein</fullName>
    </submittedName>
</protein>
<reference evidence="1" key="1">
    <citation type="submission" date="2018-02" db="EMBL/GenBank/DDBJ databases">
        <title>Rhizophora mucronata_Transcriptome.</title>
        <authorList>
            <person name="Meera S.P."/>
            <person name="Sreeshan A."/>
            <person name="Augustine A."/>
        </authorList>
    </citation>
    <scope>NUCLEOTIDE SEQUENCE</scope>
    <source>
        <tissue evidence="1">Leaf</tissue>
    </source>
</reference>
<proteinExistence type="predicted"/>
<organism evidence="1">
    <name type="scientific">Rhizophora mucronata</name>
    <name type="common">Asiatic mangrove</name>
    <dbReference type="NCBI Taxonomy" id="61149"/>
    <lineage>
        <taxon>Eukaryota</taxon>
        <taxon>Viridiplantae</taxon>
        <taxon>Streptophyta</taxon>
        <taxon>Embryophyta</taxon>
        <taxon>Tracheophyta</taxon>
        <taxon>Spermatophyta</taxon>
        <taxon>Magnoliopsida</taxon>
        <taxon>eudicotyledons</taxon>
        <taxon>Gunneridae</taxon>
        <taxon>Pentapetalae</taxon>
        <taxon>rosids</taxon>
        <taxon>fabids</taxon>
        <taxon>Malpighiales</taxon>
        <taxon>Rhizophoraceae</taxon>
        <taxon>Rhizophora</taxon>
    </lineage>
</organism>
<name>A0A2P2JWZ0_RHIMU</name>
<dbReference type="EMBL" id="GGEC01017506">
    <property type="protein sequence ID" value="MBW97989.1"/>
    <property type="molecule type" value="Transcribed_RNA"/>
</dbReference>
<evidence type="ECO:0000313" key="1">
    <source>
        <dbReference type="EMBL" id="MBW97989.1"/>
    </source>
</evidence>
<dbReference type="AlphaFoldDB" id="A0A2P2JWZ0"/>
<accession>A0A2P2JWZ0</accession>